<evidence type="ECO:0000313" key="4">
    <source>
        <dbReference type="Proteomes" id="UP000269221"/>
    </source>
</evidence>
<feature type="compositionally biased region" description="Basic and acidic residues" evidence="2">
    <location>
        <begin position="201"/>
        <end position="213"/>
    </location>
</feature>
<gene>
    <name evidence="3" type="ORF">DUI87_00144</name>
</gene>
<dbReference type="PANTHER" id="PTHR18978">
    <property type="entry name" value="GRIP-1 ASSOCIATED PROTEIN 1"/>
    <property type="match status" value="1"/>
</dbReference>
<organism evidence="3 4">
    <name type="scientific">Hirundo rustica rustica</name>
    <dbReference type="NCBI Taxonomy" id="333673"/>
    <lineage>
        <taxon>Eukaryota</taxon>
        <taxon>Metazoa</taxon>
        <taxon>Chordata</taxon>
        <taxon>Craniata</taxon>
        <taxon>Vertebrata</taxon>
        <taxon>Euteleostomi</taxon>
        <taxon>Archelosauria</taxon>
        <taxon>Archosauria</taxon>
        <taxon>Dinosauria</taxon>
        <taxon>Saurischia</taxon>
        <taxon>Theropoda</taxon>
        <taxon>Coelurosauria</taxon>
        <taxon>Aves</taxon>
        <taxon>Neognathae</taxon>
        <taxon>Neoaves</taxon>
        <taxon>Telluraves</taxon>
        <taxon>Australaves</taxon>
        <taxon>Passeriformes</taxon>
        <taxon>Sylvioidea</taxon>
        <taxon>Hirundinidae</taxon>
        <taxon>Hirundo</taxon>
    </lineage>
</organism>
<dbReference type="InterPro" id="IPR026204">
    <property type="entry name" value="GRIPAP1"/>
</dbReference>
<feature type="region of interest" description="Disordered" evidence="2">
    <location>
        <begin position="132"/>
        <end position="213"/>
    </location>
</feature>
<dbReference type="PANTHER" id="PTHR18978:SF1">
    <property type="entry name" value="GRIP1-ASSOCIATED PROTEIN 1"/>
    <property type="match status" value="1"/>
</dbReference>
<sequence length="213" mass="23698">MAQALSAEEFQRMQSCRGLRQRVQTLDRDLAKANKALSKSKKAQEVEALLGETRMLQGKLQSQEDDFRLQNSTLLRELAKAEVAQLQEEVAKPVSGTSRRAEAEALRARCDSLAQELQQLQARGRRLQHELEAAPTQEELGQLRAALGEEQRLRGAARGRGTRPETGFVTPKNPQNPPKLLRNPPKLPPKSPKMSPQIPKTDPKSPKTDPKSS</sequence>
<evidence type="ECO:0000256" key="2">
    <source>
        <dbReference type="SAM" id="MobiDB-lite"/>
    </source>
</evidence>
<name>A0A3M0LC45_HIRRU</name>
<keyword evidence="1" id="KW-0175">Coiled coil</keyword>
<dbReference type="GO" id="GO:0098837">
    <property type="term" value="C:postsynaptic recycling endosome"/>
    <property type="evidence" value="ECO:0007669"/>
    <property type="project" value="TreeGrafter"/>
</dbReference>
<dbReference type="GO" id="GO:0098887">
    <property type="term" value="P:neurotransmitter receptor transport, endosome to postsynaptic membrane"/>
    <property type="evidence" value="ECO:0007669"/>
    <property type="project" value="TreeGrafter"/>
</dbReference>
<dbReference type="GO" id="GO:0099152">
    <property type="term" value="P:regulation of neurotransmitter receptor transport, endosome to postsynaptic membrane"/>
    <property type="evidence" value="ECO:0007669"/>
    <property type="project" value="TreeGrafter"/>
</dbReference>
<feature type="coiled-coil region" evidence="1">
    <location>
        <begin position="16"/>
        <end position="43"/>
    </location>
</feature>
<dbReference type="GO" id="GO:0098998">
    <property type="term" value="C:extrinsic component of postsynaptic early endosome membrane"/>
    <property type="evidence" value="ECO:0007669"/>
    <property type="project" value="TreeGrafter"/>
</dbReference>
<dbReference type="GO" id="GO:0099158">
    <property type="term" value="P:regulation of recycling endosome localization within postsynapse"/>
    <property type="evidence" value="ECO:0007669"/>
    <property type="project" value="TreeGrafter"/>
</dbReference>
<dbReference type="GO" id="GO:1905244">
    <property type="term" value="P:regulation of modification of synaptic structure"/>
    <property type="evidence" value="ECO:0007669"/>
    <property type="project" value="TreeGrafter"/>
</dbReference>
<dbReference type="EMBL" id="QRBI01000017">
    <property type="protein sequence ID" value="RMC22853.1"/>
    <property type="molecule type" value="Genomic_DNA"/>
</dbReference>
<evidence type="ECO:0000256" key="1">
    <source>
        <dbReference type="SAM" id="Coils"/>
    </source>
</evidence>
<dbReference type="STRING" id="333673.A0A3M0LC45"/>
<reference evidence="3 4" key="1">
    <citation type="submission" date="2018-07" db="EMBL/GenBank/DDBJ databases">
        <title>A high quality draft genome assembly of the barn swallow (H. rustica rustica).</title>
        <authorList>
            <person name="Formenti G."/>
            <person name="Chiara M."/>
            <person name="Poveda L."/>
            <person name="Francoijs K.-J."/>
            <person name="Bonisoli-Alquati A."/>
            <person name="Canova L."/>
            <person name="Gianfranceschi L."/>
            <person name="Horner D.S."/>
            <person name="Saino N."/>
        </authorList>
    </citation>
    <scope>NUCLEOTIDE SEQUENCE [LARGE SCALE GENOMIC DNA]</scope>
    <source>
        <strain evidence="3">Chelidonia</strain>
        <tissue evidence="3">Blood</tissue>
    </source>
</reference>
<proteinExistence type="predicted"/>
<keyword evidence="4" id="KW-1185">Reference proteome</keyword>
<protein>
    <submittedName>
        <fullName evidence="3">Uncharacterized protein</fullName>
    </submittedName>
</protein>
<dbReference type="OrthoDB" id="6269447at2759"/>
<accession>A0A3M0LC45</accession>
<feature type="coiled-coil region" evidence="1">
    <location>
        <begin position="69"/>
        <end position="130"/>
    </location>
</feature>
<dbReference type="Proteomes" id="UP000269221">
    <property type="component" value="Unassembled WGS sequence"/>
</dbReference>
<dbReference type="AlphaFoldDB" id="A0A3M0LC45"/>
<comment type="caution">
    <text evidence="3">The sequence shown here is derived from an EMBL/GenBank/DDBJ whole genome shotgun (WGS) entry which is preliminary data.</text>
</comment>
<evidence type="ECO:0000313" key="3">
    <source>
        <dbReference type="EMBL" id="RMC22853.1"/>
    </source>
</evidence>
<dbReference type="GO" id="GO:0098978">
    <property type="term" value="C:glutamatergic synapse"/>
    <property type="evidence" value="ECO:0007669"/>
    <property type="project" value="TreeGrafter"/>
</dbReference>
<feature type="compositionally biased region" description="Low complexity" evidence="2">
    <location>
        <begin position="164"/>
        <end position="184"/>
    </location>
</feature>